<evidence type="ECO:0000313" key="1">
    <source>
        <dbReference type="EMBL" id="CAH3138103.1"/>
    </source>
</evidence>
<proteinExistence type="predicted"/>
<keyword evidence="2" id="KW-1185">Reference proteome</keyword>
<dbReference type="PANTHER" id="PTHR34615">
    <property type="entry name" value="PX DOMAIN-CONTAINING PROTEIN"/>
    <property type="match status" value="1"/>
</dbReference>
<feature type="non-terminal residue" evidence="1">
    <location>
        <position position="121"/>
    </location>
</feature>
<protein>
    <recommendedName>
        <fullName evidence="3">DDE Tnp4 domain-containing protein</fullName>
    </recommendedName>
</protein>
<dbReference type="PANTHER" id="PTHR34615:SF1">
    <property type="entry name" value="PX DOMAIN-CONTAINING PROTEIN"/>
    <property type="match status" value="1"/>
</dbReference>
<dbReference type="EMBL" id="CALNXK010000060">
    <property type="protein sequence ID" value="CAH3138103.1"/>
    <property type="molecule type" value="Genomic_DNA"/>
</dbReference>
<gene>
    <name evidence="1" type="ORF">PLOB_00039970</name>
</gene>
<evidence type="ECO:0008006" key="3">
    <source>
        <dbReference type="Google" id="ProtNLM"/>
    </source>
</evidence>
<reference evidence="1 2" key="1">
    <citation type="submission" date="2022-05" db="EMBL/GenBank/DDBJ databases">
        <authorList>
            <consortium name="Genoscope - CEA"/>
            <person name="William W."/>
        </authorList>
    </citation>
    <scope>NUCLEOTIDE SEQUENCE [LARGE SCALE GENOMIC DNA]</scope>
</reference>
<sequence length="121" mass="13971">MTLIDNEELLLLYDLNSSKNLDLPYWRYDKFDLDTLTDAECKSEFRFLKHDIYTLLKVLNPPGENRFIPLNSRVLLLQMEGQRHDSGMLAMSGLLPMLEVHSISPNGQPLCIYGDPAYPLR</sequence>
<dbReference type="Proteomes" id="UP001159405">
    <property type="component" value="Unassembled WGS sequence"/>
</dbReference>
<evidence type="ECO:0000313" key="2">
    <source>
        <dbReference type="Proteomes" id="UP001159405"/>
    </source>
</evidence>
<organism evidence="1 2">
    <name type="scientific">Porites lobata</name>
    <dbReference type="NCBI Taxonomy" id="104759"/>
    <lineage>
        <taxon>Eukaryota</taxon>
        <taxon>Metazoa</taxon>
        <taxon>Cnidaria</taxon>
        <taxon>Anthozoa</taxon>
        <taxon>Hexacorallia</taxon>
        <taxon>Scleractinia</taxon>
        <taxon>Fungiina</taxon>
        <taxon>Poritidae</taxon>
        <taxon>Porites</taxon>
    </lineage>
</organism>
<accession>A0ABN8PCG0</accession>
<name>A0ABN8PCG0_9CNID</name>
<comment type="caution">
    <text evidence="1">The sequence shown here is derived from an EMBL/GenBank/DDBJ whole genome shotgun (WGS) entry which is preliminary data.</text>
</comment>